<gene>
    <name evidence="1" type="ORF">IM811_006054</name>
</gene>
<evidence type="ECO:0000313" key="2">
    <source>
        <dbReference type="Proteomes" id="UP000616885"/>
    </source>
</evidence>
<reference evidence="1" key="1">
    <citation type="submission" date="2020-10" db="EMBL/GenBank/DDBJ databases">
        <title>High-Quality Genome Resource of Clonostachys rosea strain S41 by Oxford Nanopore Long-Read Sequencing.</title>
        <authorList>
            <person name="Wang H."/>
        </authorList>
    </citation>
    <scope>NUCLEOTIDE SEQUENCE</scope>
    <source>
        <strain evidence="1">S41</strain>
    </source>
</reference>
<protein>
    <submittedName>
        <fullName evidence="1">Uncharacterized protein</fullName>
    </submittedName>
</protein>
<comment type="caution">
    <text evidence="1">The sequence shown here is derived from an EMBL/GenBank/DDBJ whole genome shotgun (WGS) entry which is preliminary data.</text>
</comment>
<dbReference type="Proteomes" id="UP000616885">
    <property type="component" value="Unassembled WGS sequence"/>
</dbReference>
<organism evidence="1 2">
    <name type="scientific">Bionectria ochroleuca</name>
    <name type="common">Gliocladium roseum</name>
    <dbReference type="NCBI Taxonomy" id="29856"/>
    <lineage>
        <taxon>Eukaryota</taxon>
        <taxon>Fungi</taxon>
        <taxon>Dikarya</taxon>
        <taxon>Ascomycota</taxon>
        <taxon>Pezizomycotina</taxon>
        <taxon>Sordariomycetes</taxon>
        <taxon>Hypocreomycetidae</taxon>
        <taxon>Hypocreales</taxon>
        <taxon>Bionectriaceae</taxon>
        <taxon>Clonostachys</taxon>
    </lineage>
</organism>
<proteinExistence type="predicted"/>
<dbReference type="AlphaFoldDB" id="A0A8H7K2C8"/>
<dbReference type="EMBL" id="JADCTT010000016">
    <property type="protein sequence ID" value="KAF9743714.1"/>
    <property type="molecule type" value="Genomic_DNA"/>
</dbReference>
<accession>A0A8H7K2C8</accession>
<name>A0A8H7K2C8_BIOOC</name>
<evidence type="ECO:0000313" key="1">
    <source>
        <dbReference type="EMBL" id="KAF9743714.1"/>
    </source>
</evidence>
<sequence>MMGSNQDTTSAVGIADLPLDVLRQIFAVFEPSYGSRNGRIDFPALNSFFSSDEYRTIKNARLACWALNVASSPLLCPILNLSLNQASLERAKNLCSNPLILYGIQGVQICLTYRPSEMANSLQRYKDFRLRELQGIYDTHGQSQEQENDSHWSYGDHEGSDALHFSTLRRAWNIGSNTKHMLSDEEKSYQDLLKESYETYKEHHEAQLRLISEKIFVYTVASLLARFNHPPSLHLVSYPYPPRAPGSRMPLASRSNFLQFMDAPHDWDSIEKFTNGLSAFNLSKLLVDLPIACHEAGAVPRHMYIDCFPLSGHSIAKAEAGDFDWEGLGAASQRIETFHFGPFFHHKKIPYTRQFRSTLDQGFVDRLLGSATSSPSLHHCSLNMDRFGLRGGGWTKHGVLTFNYNLDAVVSRICSHSLKNLKLAHVSMEERSLEWLCENLAEEPETLELSNVRFTNGRNSVAILDQLSIKLASVISEVKCRVVFSNLS</sequence>